<proteinExistence type="predicted"/>
<name>A0AC60P5T5_IXOPE</name>
<keyword evidence="2" id="KW-1185">Reference proteome</keyword>
<accession>A0AC60P5T5</accession>
<dbReference type="Proteomes" id="UP000805193">
    <property type="component" value="Unassembled WGS sequence"/>
</dbReference>
<reference evidence="1 2" key="1">
    <citation type="journal article" date="2020" name="Cell">
        <title>Large-Scale Comparative Analyses of Tick Genomes Elucidate Their Genetic Diversity and Vector Capacities.</title>
        <authorList>
            <consortium name="Tick Genome and Microbiome Consortium (TIGMIC)"/>
            <person name="Jia N."/>
            <person name="Wang J."/>
            <person name="Shi W."/>
            <person name="Du L."/>
            <person name="Sun Y."/>
            <person name="Zhan W."/>
            <person name="Jiang J.F."/>
            <person name="Wang Q."/>
            <person name="Zhang B."/>
            <person name="Ji P."/>
            <person name="Bell-Sakyi L."/>
            <person name="Cui X.M."/>
            <person name="Yuan T.T."/>
            <person name="Jiang B.G."/>
            <person name="Yang W.F."/>
            <person name="Lam T.T."/>
            <person name="Chang Q.C."/>
            <person name="Ding S.J."/>
            <person name="Wang X.J."/>
            <person name="Zhu J.G."/>
            <person name="Ruan X.D."/>
            <person name="Zhao L."/>
            <person name="Wei J.T."/>
            <person name="Ye R.Z."/>
            <person name="Que T.C."/>
            <person name="Du C.H."/>
            <person name="Zhou Y.H."/>
            <person name="Cheng J.X."/>
            <person name="Dai P.F."/>
            <person name="Guo W.B."/>
            <person name="Han X.H."/>
            <person name="Huang E.J."/>
            <person name="Li L.F."/>
            <person name="Wei W."/>
            <person name="Gao Y.C."/>
            <person name="Liu J.Z."/>
            <person name="Shao H.Z."/>
            <person name="Wang X."/>
            <person name="Wang C.C."/>
            <person name="Yang T.C."/>
            <person name="Huo Q.B."/>
            <person name="Li W."/>
            <person name="Chen H.Y."/>
            <person name="Chen S.E."/>
            <person name="Zhou L.G."/>
            <person name="Ni X.B."/>
            <person name="Tian J.H."/>
            <person name="Sheng Y."/>
            <person name="Liu T."/>
            <person name="Pan Y.S."/>
            <person name="Xia L.Y."/>
            <person name="Li J."/>
            <person name="Zhao F."/>
            <person name="Cao W.C."/>
        </authorList>
    </citation>
    <scope>NUCLEOTIDE SEQUENCE [LARGE SCALE GENOMIC DNA]</scope>
    <source>
        <strain evidence="1">Iper-2018</strain>
    </source>
</reference>
<gene>
    <name evidence="1" type="ORF">HPB47_008124</name>
</gene>
<sequence>MTLEKKAAILKLLESGRTQADVAKEFQVSKQTLSDYVKNKGKILSALGNSRCKGQKNDTKGDHPALEEALELWLKGVLAKNLPVSGDTLRQKAETLAVKMDIGNFKFTDGWLRDSRKDTESHSKRCAERAEPSTHAQSRTTACTN</sequence>
<comment type="caution">
    <text evidence="1">The sequence shown here is derived from an EMBL/GenBank/DDBJ whole genome shotgun (WGS) entry which is preliminary data.</text>
</comment>
<protein>
    <submittedName>
        <fullName evidence="1">Uncharacterized protein</fullName>
    </submittedName>
</protein>
<evidence type="ECO:0000313" key="1">
    <source>
        <dbReference type="EMBL" id="KAG0414716.1"/>
    </source>
</evidence>
<organism evidence="1 2">
    <name type="scientific">Ixodes persulcatus</name>
    <name type="common">Taiga tick</name>
    <dbReference type="NCBI Taxonomy" id="34615"/>
    <lineage>
        <taxon>Eukaryota</taxon>
        <taxon>Metazoa</taxon>
        <taxon>Ecdysozoa</taxon>
        <taxon>Arthropoda</taxon>
        <taxon>Chelicerata</taxon>
        <taxon>Arachnida</taxon>
        <taxon>Acari</taxon>
        <taxon>Parasitiformes</taxon>
        <taxon>Ixodida</taxon>
        <taxon>Ixodoidea</taxon>
        <taxon>Ixodidae</taxon>
        <taxon>Ixodinae</taxon>
        <taxon>Ixodes</taxon>
    </lineage>
</organism>
<dbReference type="EMBL" id="JABSTQ010011153">
    <property type="protein sequence ID" value="KAG0414716.1"/>
    <property type="molecule type" value="Genomic_DNA"/>
</dbReference>
<evidence type="ECO:0000313" key="2">
    <source>
        <dbReference type="Proteomes" id="UP000805193"/>
    </source>
</evidence>